<sequence length="291" mass="29063">MPRPAGLRSPSSRPAATAGLLLLLCCLTSAATTTGALARVSIYSELAYSTARACAAGCLVYNGAYPCGTGGYQDLGVALQCGCQSINGCYCNTGLASSASAYISSCVSRGCSKVENWSVDLTSMLNLYDSYCATANEAFDQPSKVPATATPAGGGSSPTNTNDAKVPSDGQATRTAASGASGTSAADAQQSSGAAAGDSGGLSRSDIVALAASLGVGIPSLLIAGLTLYFQIKKKKKKADAAASPISATQTQSTVQMTPADHGYGYSGAYGYGNTPSPGQYAAGAKGWQYP</sequence>
<proteinExistence type="predicted"/>
<dbReference type="AlphaFoldDB" id="A0A8H6JE43"/>
<keyword evidence="2" id="KW-0472">Membrane</keyword>
<feature type="region of interest" description="Disordered" evidence="1">
    <location>
        <begin position="143"/>
        <end position="200"/>
    </location>
</feature>
<evidence type="ECO:0000313" key="4">
    <source>
        <dbReference type="EMBL" id="KAF6810870.1"/>
    </source>
</evidence>
<keyword evidence="2" id="KW-0812">Transmembrane</keyword>
<reference evidence="4 5" key="1">
    <citation type="journal article" date="2020" name="Phytopathology">
        <title>Genome Sequence Resources of Colletotrichum truncatum, C. plurivorum, C. musicola, and C. sojae: Four Species Pathogenic to Soybean (Glycine max).</title>
        <authorList>
            <person name="Rogerio F."/>
            <person name="Boufleur T.R."/>
            <person name="Ciampi-Guillardi M."/>
            <person name="Sukno S.A."/>
            <person name="Thon M.R."/>
            <person name="Massola Junior N.S."/>
            <person name="Baroncelli R."/>
        </authorList>
    </citation>
    <scope>NUCLEOTIDE SEQUENCE [LARGE SCALE GENOMIC DNA]</scope>
    <source>
        <strain evidence="4 5">LFN0009</strain>
    </source>
</reference>
<evidence type="ECO:0000256" key="3">
    <source>
        <dbReference type="SAM" id="SignalP"/>
    </source>
</evidence>
<comment type="caution">
    <text evidence="4">The sequence shown here is derived from an EMBL/GenBank/DDBJ whole genome shotgun (WGS) entry which is preliminary data.</text>
</comment>
<feature type="transmembrane region" description="Helical" evidence="2">
    <location>
        <begin position="207"/>
        <end position="230"/>
    </location>
</feature>
<evidence type="ECO:0000313" key="5">
    <source>
        <dbReference type="Proteomes" id="UP000652219"/>
    </source>
</evidence>
<keyword evidence="2" id="KW-1133">Transmembrane helix</keyword>
<protein>
    <recommendedName>
        <fullName evidence="6">Extracellular membrane protein CFEM domain-containing protein</fullName>
    </recommendedName>
</protein>
<accession>A0A8H6JE43</accession>
<dbReference type="EMBL" id="WIGN01000081">
    <property type="protein sequence ID" value="KAF6810870.1"/>
    <property type="molecule type" value="Genomic_DNA"/>
</dbReference>
<name>A0A8H6JE43_9PEZI</name>
<evidence type="ECO:0000256" key="2">
    <source>
        <dbReference type="SAM" id="Phobius"/>
    </source>
</evidence>
<evidence type="ECO:0008006" key="6">
    <source>
        <dbReference type="Google" id="ProtNLM"/>
    </source>
</evidence>
<feature type="chain" id="PRO_5034661280" description="Extracellular membrane protein CFEM domain-containing protein" evidence="3">
    <location>
        <begin position="31"/>
        <end position="291"/>
    </location>
</feature>
<gene>
    <name evidence="4" type="ORF">CSOJ01_06085</name>
</gene>
<evidence type="ECO:0000256" key="1">
    <source>
        <dbReference type="SAM" id="MobiDB-lite"/>
    </source>
</evidence>
<keyword evidence="5" id="KW-1185">Reference proteome</keyword>
<feature type="compositionally biased region" description="Low complexity" evidence="1">
    <location>
        <begin position="170"/>
        <end position="200"/>
    </location>
</feature>
<feature type="signal peptide" evidence="3">
    <location>
        <begin position="1"/>
        <end position="30"/>
    </location>
</feature>
<keyword evidence="3" id="KW-0732">Signal</keyword>
<dbReference type="Proteomes" id="UP000652219">
    <property type="component" value="Unassembled WGS sequence"/>
</dbReference>
<organism evidence="4 5">
    <name type="scientific">Colletotrichum sojae</name>
    <dbReference type="NCBI Taxonomy" id="2175907"/>
    <lineage>
        <taxon>Eukaryota</taxon>
        <taxon>Fungi</taxon>
        <taxon>Dikarya</taxon>
        <taxon>Ascomycota</taxon>
        <taxon>Pezizomycotina</taxon>
        <taxon>Sordariomycetes</taxon>
        <taxon>Hypocreomycetidae</taxon>
        <taxon>Glomerellales</taxon>
        <taxon>Glomerellaceae</taxon>
        <taxon>Colletotrichum</taxon>
        <taxon>Colletotrichum orchidearum species complex</taxon>
    </lineage>
</organism>